<dbReference type="SUPFAM" id="SSF50998">
    <property type="entry name" value="Quinoprotein alcohol dehydrogenase-like"/>
    <property type="match status" value="2"/>
</dbReference>
<dbReference type="PANTHER" id="PTHR34512">
    <property type="entry name" value="CELL SURFACE PROTEIN"/>
    <property type="match status" value="1"/>
</dbReference>
<dbReference type="OrthoDB" id="242013at2"/>
<dbReference type="Gene3D" id="1.25.40.10">
    <property type="entry name" value="Tetratricopeptide repeat domain"/>
    <property type="match status" value="1"/>
</dbReference>
<feature type="region of interest" description="Disordered" evidence="2">
    <location>
        <begin position="1517"/>
        <end position="1546"/>
    </location>
</feature>
<keyword evidence="6" id="KW-1185">Reference proteome</keyword>
<dbReference type="PANTHER" id="PTHR34512:SF30">
    <property type="entry name" value="OUTER MEMBRANE PROTEIN ASSEMBLY FACTOR BAMB"/>
    <property type="match status" value="1"/>
</dbReference>
<comment type="caution">
    <text evidence="5">The sequence shown here is derived from an EMBL/GenBank/DDBJ whole genome shotgun (WGS) entry which is preliminary data.</text>
</comment>
<dbReference type="SUPFAM" id="SSF48452">
    <property type="entry name" value="TPR-like"/>
    <property type="match status" value="1"/>
</dbReference>
<dbReference type="Pfam" id="PF13360">
    <property type="entry name" value="PQQ_2"/>
    <property type="match status" value="1"/>
</dbReference>
<accession>A0A5C6E020</accession>
<dbReference type="InterPro" id="IPR015943">
    <property type="entry name" value="WD40/YVTN_repeat-like_dom_sf"/>
</dbReference>
<keyword evidence="3" id="KW-0732">Signal</keyword>
<dbReference type="Gene3D" id="2.130.10.10">
    <property type="entry name" value="YVTN repeat-like/Quinoprotein amine dehydrogenase"/>
    <property type="match status" value="2"/>
</dbReference>
<organism evidence="5 6">
    <name type="scientific">Novipirellula artificiosorum</name>
    <dbReference type="NCBI Taxonomy" id="2528016"/>
    <lineage>
        <taxon>Bacteria</taxon>
        <taxon>Pseudomonadati</taxon>
        <taxon>Planctomycetota</taxon>
        <taxon>Planctomycetia</taxon>
        <taxon>Pirellulales</taxon>
        <taxon>Pirellulaceae</taxon>
        <taxon>Novipirellula</taxon>
    </lineage>
</organism>
<evidence type="ECO:0000313" key="6">
    <source>
        <dbReference type="Proteomes" id="UP000319143"/>
    </source>
</evidence>
<feature type="signal peptide" evidence="3">
    <location>
        <begin position="1"/>
        <end position="31"/>
    </location>
</feature>
<name>A0A5C6E020_9BACT</name>
<dbReference type="Proteomes" id="UP000319143">
    <property type="component" value="Unassembled WGS sequence"/>
</dbReference>
<dbReference type="InterPro" id="IPR011990">
    <property type="entry name" value="TPR-like_helical_dom_sf"/>
</dbReference>
<evidence type="ECO:0000256" key="2">
    <source>
        <dbReference type="SAM" id="MobiDB-lite"/>
    </source>
</evidence>
<evidence type="ECO:0000313" key="5">
    <source>
        <dbReference type="EMBL" id="TWU41824.1"/>
    </source>
</evidence>
<dbReference type="RefSeq" id="WP_146523991.1">
    <property type="nucleotide sequence ID" value="NZ_SJPV01000001.1"/>
</dbReference>
<dbReference type="PROSITE" id="PS51257">
    <property type="entry name" value="PROKAR_LIPOPROTEIN"/>
    <property type="match status" value="1"/>
</dbReference>
<feature type="repeat" description="TPR" evidence="1">
    <location>
        <begin position="759"/>
        <end position="792"/>
    </location>
</feature>
<evidence type="ECO:0000256" key="1">
    <source>
        <dbReference type="PROSITE-ProRule" id="PRU00339"/>
    </source>
</evidence>
<gene>
    <name evidence="5" type="ORF">Poly41_01160</name>
</gene>
<dbReference type="PROSITE" id="PS50005">
    <property type="entry name" value="TPR"/>
    <property type="match status" value="1"/>
</dbReference>
<dbReference type="InterPro" id="IPR011047">
    <property type="entry name" value="Quinoprotein_ADH-like_sf"/>
</dbReference>
<sequence length="1546" mass="169651" precursor="true">MIVISKLNRFRVLLGCLFVGFACLHTQATLAQGFFRPIAGTPSGRFIDAPRSMLQQLREAERSIEDQSYSDAVVRLGDLLQRDVEPVEESQLSGQDFFLDAAEANVPNQLIRESLYHRARTIIGSLPTVARDTYQLRYGPLARKMLDDAAATRDWDMVAEVRRKYFHTEAGYDASLLLAHRDLLSGHPLSASLMLDDVIASPAAINQMGAAVHLLYAVACHAAGRTIDRDRLPTGSATLDGIAQSLPPAEELVDWVDSRSRAAVPLVGDVTNYPVFGGTLDRNDRDVGEMPLANERWMLDTTASPRQTRSLREITHGLTSSGKLPPPSWSPIRVGDYLLMRTTERLVGVDFSSGKRVWMYPWFSPSKNYESESVEFDAIPGEEEVNDLLSQRVWNDLPYGQMTSDGTRVFMLDDLSEVEMATFSPIMGMQGTRPSESGSNTLVALDLASEGKLRWRIGKGEDVASTLSDAFFLGPPLPLDGRLYVMAEIAGDISLICLEPATGKEIWRQHLVAVETGTVDTDTLRRVAGATPTYHEGVLICPTGAGACVAVDLVDRMLRWGVTYERNDDIVRGMSTRGRRGVEATQLMQRWQSGAAIANERVVLLTPIESNRLFGCDLLTGESLFPPKDRVIFRWLAGIRDGDFFLVGNNQMAAFDIASGKNLWTTPPGLVTVGQQISGRGVFTTDAYLLPTTSNELVKVSLKDGSVADRRVLRFQLGNLLATDGELISQTATTIAVAYGEESLGPKVEKALKANPDDTQAIIRKAELLIQAGQRSEALRLLGKAREMEPDNDEVVMLSVTAMLDLLRETPDISGELVETLDQLIYQPEQRVELLALRIRAALQDKEYETAAQQMIELSSLATSESTADEAAGRVISQSARQCSLDAWLAARANEMARNMPSQQRAAVNNVIIESLAKRLHGSNPLLARTVNQFGSLEGSEPLRQQLSDRYQEDNQWLRAACLEVGTNLLTHASIAKLPTDRLLRLAEVLAFARLGGDAAEVIKELRRREDAPAAELLGPMAEMASQLGSRYTNTMDWPDKAQVQWEPTPSGMRAAMGFRQQVADTVFLGGETFRGWRLVSEGAYSLALRTPLGDPRGIPVADETRQRETGQNLAKIAGGVMVIVTRNSIVGVDLLKLVYQEGGSVMWRHELGGDAAPMLDRRSHSTPFGDQVFEYLIKGTAARSSIPKLSLGPILGDRVLWLQGGELMSADLFSSEIQWRNAAAPTSGVVLSNGTEVAVVSDDEKRIVLFDIFDGSKTRELAFERGQVWAAEGKYVLSYQPISGQDGHYRVELYDPFEDQVVLERETLEGNRTSRDLPASYGLIVDGRWLTMMDTEGNAIVWDIVGGKEIAALSVPAYADLIGLHATTMGDQLYVLPTRRGKENELAPAPMLQTRQSNDHETTNAVLAISLSSGALVWEKEFSEPWGCTVHQPDSSPVLLLTRSHSTYSPVNPQVRKRTLDVMALDIRDGEEVVSVLDKEVSSNTNELVTHVRIPPQQPLVIVEIGLEKLQIVFGEPEPQSSSAAAPREDESGEGAAKEAEAPSP</sequence>
<proteinExistence type="predicted"/>
<evidence type="ECO:0000256" key="3">
    <source>
        <dbReference type="SAM" id="SignalP"/>
    </source>
</evidence>
<dbReference type="EMBL" id="SJPV01000001">
    <property type="protein sequence ID" value="TWU41824.1"/>
    <property type="molecule type" value="Genomic_DNA"/>
</dbReference>
<dbReference type="InterPro" id="IPR019734">
    <property type="entry name" value="TPR_rpt"/>
</dbReference>
<keyword evidence="1" id="KW-0802">TPR repeat</keyword>
<feature type="compositionally biased region" description="Basic and acidic residues" evidence="2">
    <location>
        <begin position="1537"/>
        <end position="1546"/>
    </location>
</feature>
<dbReference type="Pfam" id="PF14559">
    <property type="entry name" value="TPR_19"/>
    <property type="match status" value="1"/>
</dbReference>
<evidence type="ECO:0000259" key="4">
    <source>
        <dbReference type="Pfam" id="PF13360"/>
    </source>
</evidence>
<reference evidence="5 6" key="1">
    <citation type="submission" date="2019-02" db="EMBL/GenBank/DDBJ databases">
        <title>Deep-cultivation of Planctomycetes and their phenomic and genomic characterization uncovers novel biology.</title>
        <authorList>
            <person name="Wiegand S."/>
            <person name="Jogler M."/>
            <person name="Boedeker C."/>
            <person name="Pinto D."/>
            <person name="Vollmers J."/>
            <person name="Rivas-Marin E."/>
            <person name="Kohn T."/>
            <person name="Peeters S.H."/>
            <person name="Heuer A."/>
            <person name="Rast P."/>
            <person name="Oberbeckmann S."/>
            <person name="Bunk B."/>
            <person name="Jeske O."/>
            <person name="Meyerdierks A."/>
            <person name="Storesund J.E."/>
            <person name="Kallscheuer N."/>
            <person name="Luecker S."/>
            <person name="Lage O.M."/>
            <person name="Pohl T."/>
            <person name="Merkel B.J."/>
            <person name="Hornburger P."/>
            <person name="Mueller R.-W."/>
            <person name="Bruemmer F."/>
            <person name="Labrenz M."/>
            <person name="Spormann A.M."/>
            <person name="Op Den Camp H."/>
            <person name="Overmann J."/>
            <person name="Amann R."/>
            <person name="Jetten M.S.M."/>
            <person name="Mascher T."/>
            <person name="Medema M.H."/>
            <person name="Devos D.P."/>
            <person name="Kaster A.-K."/>
            <person name="Ovreas L."/>
            <person name="Rohde M."/>
            <person name="Galperin M.Y."/>
            <person name="Jogler C."/>
        </authorList>
    </citation>
    <scope>NUCLEOTIDE SEQUENCE [LARGE SCALE GENOMIC DNA]</scope>
    <source>
        <strain evidence="5 6">Poly41</strain>
    </source>
</reference>
<dbReference type="InterPro" id="IPR002372">
    <property type="entry name" value="PQQ_rpt_dom"/>
</dbReference>
<feature type="chain" id="PRO_5023048673" evidence="3">
    <location>
        <begin position="32"/>
        <end position="1546"/>
    </location>
</feature>
<protein>
    <submittedName>
        <fullName evidence="5">PQQ enzyme repeat protein</fullName>
    </submittedName>
</protein>
<feature type="domain" description="Pyrrolo-quinoline quinone repeat" evidence="4">
    <location>
        <begin position="441"/>
        <end position="708"/>
    </location>
</feature>